<dbReference type="InterPro" id="IPR003615">
    <property type="entry name" value="HNH_nuc"/>
</dbReference>
<name>A0ABT9ILT3_9MICC</name>
<dbReference type="EMBL" id="JAVALS010000002">
    <property type="protein sequence ID" value="MDP5226557.1"/>
    <property type="molecule type" value="Genomic_DNA"/>
</dbReference>
<dbReference type="Proteomes" id="UP001232725">
    <property type="component" value="Unassembled WGS sequence"/>
</dbReference>
<evidence type="ECO:0000313" key="4">
    <source>
        <dbReference type="Proteomes" id="UP001232725"/>
    </source>
</evidence>
<sequence>MEAESSTEGVPGAGQVPGVLGALDSLTSAIVAADRGIAQLQAGRELLLAMAVELSHGLIDDDAAGPGVPADEGLWEARAVELAERSVAAEIATATRTSDRSIQHQMGAAVELVERFPATLQAFTEGRISAAHVRVIRDAGTVIENPTARAREAEKAEPEPLAVRHDRACQERRVWLNPLPDGMAELGAVLPATLAHGVFGRLTSLAKGCEQSPDTRSASATGASEPSIASGDGPQETRTRDQLRADLLADLLLHGAPSGHDASDGLLAGISARVEVTVPVLTLIGDETHEPVAAELNGRHPIDPHTARLLAGGVSAWNRVLTDPITGVVLAVDRYRPGEDLKRLLHARDSRCRFPGCNLPAAELDLDHTRDAAHGGPTTLSNLAGLCRRHHVLKHHTRWTVKQAGPPPGPNSGARMRTSRTGTGAATGVLEWSSPTGRTHLDHPPIPATTRFRVEVTPAPSHSGSADCDSDPPPF</sequence>
<feature type="region of interest" description="Disordered" evidence="1">
    <location>
        <begin position="430"/>
        <end position="475"/>
    </location>
</feature>
<protein>
    <submittedName>
        <fullName evidence="3">DUF222 domain-containing protein</fullName>
    </submittedName>
</protein>
<keyword evidence="4" id="KW-1185">Reference proteome</keyword>
<proteinExistence type="predicted"/>
<dbReference type="Gene3D" id="1.10.30.50">
    <property type="match status" value="1"/>
</dbReference>
<dbReference type="InterPro" id="IPR003870">
    <property type="entry name" value="DUF222"/>
</dbReference>
<accession>A0ABT9ILT3</accession>
<feature type="compositionally biased region" description="Polar residues" evidence="1">
    <location>
        <begin position="212"/>
        <end position="224"/>
    </location>
</feature>
<dbReference type="SMART" id="SM00507">
    <property type="entry name" value="HNHc"/>
    <property type="match status" value="1"/>
</dbReference>
<organism evidence="3 4">
    <name type="scientific">Arthrobacter horti</name>
    <dbReference type="NCBI Taxonomy" id="3068273"/>
    <lineage>
        <taxon>Bacteria</taxon>
        <taxon>Bacillati</taxon>
        <taxon>Actinomycetota</taxon>
        <taxon>Actinomycetes</taxon>
        <taxon>Micrococcales</taxon>
        <taxon>Micrococcaceae</taxon>
        <taxon>Arthrobacter</taxon>
    </lineage>
</organism>
<reference evidence="3 4" key="1">
    <citation type="submission" date="2023-08" db="EMBL/GenBank/DDBJ databases">
        <title>Arthrobacter horti sp. nov., isolated from forest soil.</title>
        <authorList>
            <person name="Park M."/>
        </authorList>
    </citation>
    <scope>NUCLEOTIDE SEQUENCE [LARGE SCALE GENOMIC DNA]</scope>
    <source>
        <strain evidence="3 4">YJM1</strain>
    </source>
</reference>
<dbReference type="RefSeq" id="WP_305995601.1">
    <property type="nucleotide sequence ID" value="NZ_JAVALS010000002.1"/>
</dbReference>
<dbReference type="CDD" id="cd00085">
    <property type="entry name" value="HNHc"/>
    <property type="match status" value="1"/>
</dbReference>
<gene>
    <name evidence="3" type="ORF">Q9R02_05245</name>
</gene>
<feature type="domain" description="HNH nuclease" evidence="2">
    <location>
        <begin position="340"/>
        <end position="392"/>
    </location>
</feature>
<evidence type="ECO:0000256" key="1">
    <source>
        <dbReference type="SAM" id="MobiDB-lite"/>
    </source>
</evidence>
<feature type="region of interest" description="Disordered" evidence="1">
    <location>
        <begin position="209"/>
        <end position="238"/>
    </location>
</feature>
<dbReference type="Pfam" id="PF02720">
    <property type="entry name" value="DUF222"/>
    <property type="match status" value="2"/>
</dbReference>
<evidence type="ECO:0000313" key="3">
    <source>
        <dbReference type="EMBL" id="MDP5226557.1"/>
    </source>
</evidence>
<comment type="caution">
    <text evidence="3">The sequence shown here is derived from an EMBL/GenBank/DDBJ whole genome shotgun (WGS) entry which is preliminary data.</text>
</comment>
<evidence type="ECO:0000259" key="2">
    <source>
        <dbReference type="SMART" id="SM00507"/>
    </source>
</evidence>
<feature type="region of interest" description="Disordered" evidence="1">
    <location>
        <begin position="401"/>
        <end position="420"/>
    </location>
</feature>